<sequence length="331" mass="38134">MLKRILMLISLSGLVFLVGYSTYEYTSFTIVNSESGITGFIQEHLADLETRPLLLETYPIEYTNKVLATFEHNEKELGAVIFQKGLYGKLKPEKVLLDRSFYSEIIDTKKGTFILFIGENKQTSIQTIETDIVSRGERVKLAVPPQKYFSKIRKIDHVSKLESEPNYIYRTLKGAISGAADNMDGMELMFVDEDHQSFLIYSKEDSILKTVLGVYQYNDHGFEVTGMEKPNFYSMKEEKDFCFEEKNVKADDTEHTYIHGLVPKKEEIQKVVLEVQRKEEVIYQISSNVVENQFLLHVSLPELPDGDGKLIKKFHLYDKEGKYVRTELEAS</sequence>
<dbReference type="OrthoDB" id="2837315at2"/>
<evidence type="ECO:0000313" key="2">
    <source>
        <dbReference type="EMBL" id="TYS73864.1"/>
    </source>
</evidence>
<gene>
    <name evidence="1" type="ORF">B4U37_06000</name>
    <name evidence="2" type="ORF">FZC75_06000</name>
</gene>
<evidence type="ECO:0000313" key="4">
    <source>
        <dbReference type="Proteomes" id="UP000324517"/>
    </source>
</evidence>
<evidence type="ECO:0000313" key="3">
    <source>
        <dbReference type="Proteomes" id="UP000195573"/>
    </source>
</evidence>
<reference evidence="2 4" key="2">
    <citation type="submission" date="2019-08" db="EMBL/GenBank/DDBJ databases">
        <title>Bacillus genomes from the desert of Cuatro Cienegas, Coahuila.</title>
        <authorList>
            <person name="Olmedo-Alvarez G."/>
        </authorList>
    </citation>
    <scope>NUCLEOTIDE SEQUENCE [LARGE SCALE GENOMIC DNA]</scope>
    <source>
        <strain evidence="2 4">CH98b_3T</strain>
    </source>
</reference>
<name>A0A1Y0CKY9_9BACI</name>
<dbReference type="GeneID" id="96737978"/>
<accession>A0A1Y0CKY9</accession>
<organism evidence="2 4">
    <name type="scientific">Sutcliffiella horikoshii</name>
    <dbReference type="NCBI Taxonomy" id="79883"/>
    <lineage>
        <taxon>Bacteria</taxon>
        <taxon>Bacillati</taxon>
        <taxon>Bacillota</taxon>
        <taxon>Bacilli</taxon>
        <taxon>Bacillales</taxon>
        <taxon>Bacillaceae</taxon>
        <taxon>Sutcliffiella</taxon>
    </lineage>
</organism>
<dbReference type="Proteomes" id="UP000324517">
    <property type="component" value="Unassembled WGS sequence"/>
</dbReference>
<dbReference type="Proteomes" id="UP000195573">
    <property type="component" value="Chromosome"/>
</dbReference>
<dbReference type="KEGG" id="bhk:B4U37_06000"/>
<dbReference type="RefSeq" id="WP_088017495.1">
    <property type="nucleotide sequence ID" value="NZ_CP020880.1"/>
</dbReference>
<reference evidence="1 3" key="1">
    <citation type="submission" date="2017-04" db="EMBL/GenBank/DDBJ databases">
        <title>Complete Genome Sequence of the Bacillus horikoshii 20a strain from Cuatro Cienegas, Coahuila, Mexico.</title>
        <authorList>
            <person name="Zarza E."/>
            <person name="Alcaraz L.D."/>
            <person name="Aguilar-Salinas B."/>
            <person name="Islas A."/>
            <person name="Olmedo-Alvarez G."/>
        </authorList>
    </citation>
    <scope>NUCLEOTIDE SEQUENCE [LARGE SCALE GENOMIC DNA]</scope>
    <source>
        <strain evidence="1 3">20a</strain>
    </source>
</reference>
<protein>
    <submittedName>
        <fullName evidence="2">Uncharacterized protein</fullName>
    </submittedName>
</protein>
<evidence type="ECO:0000313" key="1">
    <source>
        <dbReference type="EMBL" id="ART75606.1"/>
    </source>
</evidence>
<dbReference type="EMBL" id="VTET01000002">
    <property type="protein sequence ID" value="TYS73864.1"/>
    <property type="molecule type" value="Genomic_DNA"/>
</dbReference>
<proteinExistence type="predicted"/>
<dbReference type="AlphaFoldDB" id="A0A1Y0CKY9"/>
<dbReference type="EMBL" id="CP020880">
    <property type="protein sequence ID" value="ART75606.1"/>
    <property type="molecule type" value="Genomic_DNA"/>
</dbReference>
<keyword evidence="3" id="KW-1185">Reference proteome</keyword>